<evidence type="ECO:0000313" key="2">
    <source>
        <dbReference type="EMBL" id="KAL1271752.1"/>
    </source>
</evidence>
<feature type="transmembrane region" description="Helical" evidence="1">
    <location>
        <begin position="12"/>
        <end position="33"/>
    </location>
</feature>
<keyword evidence="1" id="KW-0472">Membrane</keyword>
<keyword evidence="3" id="KW-1185">Reference proteome</keyword>
<gene>
    <name evidence="2" type="ORF">QQF64_030768</name>
</gene>
<accession>A0ABR3N4M5</accession>
<keyword evidence="1" id="KW-0812">Transmembrane</keyword>
<keyword evidence="1" id="KW-1133">Transmembrane helix</keyword>
<protein>
    <recommendedName>
        <fullName evidence="4">Secreted protein</fullName>
    </recommendedName>
</protein>
<evidence type="ECO:0000313" key="3">
    <source>
        <dbReference type="Proteomes" id="UP001558613"/>
    </source>
</evidence>
<evidence type="ECO:0008006" key="4">
    <source>
        <dbReference type="Google" id="ProtNLM"/>
    </source>
</evidence>
<organism evidence="2 3">
    <name type="scientific">Cirrhinus molitorella</name>
    <name type="common">mud carp</name>
    <dbReference type="NCBI Taxonomy" id="172907"/>
    <lineage>
        <taxon>Eukaryota</taxon>
        <taxon>Metazoa</taxon>
        <taxon>Chordata</taxon>
        <taxon>Craniata</taxon>
        <taxon>Vertebrata</taxon>
        <taxon>Euteleostomi</taxon>
        <taxon>Actinopterygii</taxon>
        <taxon>Neopterygii</taxon>
        <taxon>Teleostei</taxon>
        <taxon>Ostariophysi</taxon>
        <taxon>Cypriniformes</taxon>
        <taxon>Cyprinidae</taxon>
        <taxon>Labeoninae</taxon>
        <taxon>Labeonini</taxon>
        <taxon>Cirrhinus</taxon>
    </lineage>
</organism>
<proteinExistence type="predicted"/>
<name>A0ABR3N4M5_9TELE</name>
<sequence>MAPVCLASRLSLHLIWILFSICCFCCLSVIEMWPTTYVYDRQMLLDIGISSTHRGFDVTWFSAAPFFFLEKHPRASTPVAFGFHPQETPQETR</sequence>
<evidence type="ECO:0000256" key="1">
    <source>
        <dbReference type="SAM" id="Phobius"/>
    </source>
</evidence>
<comment type="caution">
    <text evidence="2">The sequence shown here is derived from an EMBL/GenBank/DDBJ whole genome shotgun (WGS) entry which is preliminary data.</text>
</comment>
<dbReference type="Proteomes" id="UP001558613">
    <property type="component" value="Unassembled WGS sequence"/>
</dbReference>
<reference evidence="2 3" key="1">
    <citation type="submission" date="2023-09" db="EMBL/GenBank/DDBJ databases">
        <authorList>
            <person name="Wang M."/>
        </authorList>
    </citation>
    <scope>NUCLEOTIDE SEQUENCE [LARGE SCALE GENOMIC DNA]</scope>
    <source>
        <strain evidence="2">GT-2023</strain>
        <tissue evidence="2">Liver</tissue>
    </source>
</reference>
<dbReference type="EMBL" id="JAYMGO010000007">
    <property type="protein sequence ID" value="KAL1271752.1"/>
    <property type="molecule type" value="Genomic_DNA"/>
</dbReference>